<dbReference type="Proteomes" id="UP001148838">
    <property type="component" value="Unassembled WGS sequence"/>
</dbReference>
<proteinExistence type="predicted"/>
<evidence type="ECO:0000313" key="2">
    <source>
        <dbReference type="Proteomes" id="UP001148838"/>
    </source>
</evidence>
<name>A0ABQ8TVM2_PERAM</name>
<gene>
    <name evidence="1" type="ORF">ANN_01136</name>
</gene>
<accession>A0ABQ8TVM2</accession>
<sequence>MEGHVARMDESRNAYGVLVGRPEGERLLWRPRRSWEDSIEMDLREFGHDKISGVHTFWRFYERIPNLSAEQSDGITVFRISAMTSLTLHRCRTGSISLQRWWLYPSTTVGESDWFLYRAGISRRMTSCTVVSWSITLWREARLRPVSRVVYAGGPFPWRAFNYIAFCYGAPEIRERKEEVCNTFYTFCAGMASGSDSNEEVAVNNLKRGIYNPSEYKRNKTKVAQSKGLKHTNYACKTVPAKTVVAGMAEESGFETCKILFVVPQCIRFHQTGLRHWVLSGILVANERFVFRESLSFALRFWV</sequence>
<reference evidence="1 2" key="1">
    <citation type="journal article" date="2022" name="Allergy">
        <title>Genome assembly and annotation of Periplaneta americana reveal a comprehensive cockroach allergen profile.</title>
        <authorList>
            <person name="Wang L."/>
            <person name="Xiong Q."/>
            <person name="Saelim N."/>
            <person name="Wang L."/>
            <person name="Nong W."/>
            <person name="Wan A.T."/>
            <person name="Shi M."/>
            <person name="Liu X."/>
            <person name="Cao Q."/>
            <person name="Hui J.H.L."/>
            <person name="Sookrung N."/>
            <person name="Leung T.F."/>
            <person name="Tungtrongchitr A."/>
            <person name="Tsui S.K.W."/>
        </authorList>
    </citation>
    <scope>NUCLEOTIDE SEQUENCE [LARGE SCALE GENOMIC DNA]</scope>
    <source>
        <strain evidence="1">PWHHKU_190912</strain>
    </source>
</reference>
<comment type="caution">
    <text evidence="1">The sequence shown here is derived from an EMBL/GenBank/DDBJ whole genome shotgun (WGS) entry which is preliminary data.</text>
</comment>
<dbReference type="EMBL" id="JAJSOF020000003">
    <property type="protein sequence ID" value="KAJ4449732.1"/>
    <property type="molecule type" value="Genomic_DNA"/>
</dbReference>
<keyword evidence="2" id="KW-1185">Reference proteome</keyword>
<protein>
    <submittedName>
        <fullName evidence="1">Uncharacterized protein</fullName>
    </submittedName>
</protein>
<organism evidence="1 2">
    <name type="scientific">Periplaneta americana</name>
    <name type="common">American cockroach</name>
    <name type="synonym">Blatta americana</name>
    <dbReference type="NCBI Taxonomy" id="6978"/>
    <lineage>
        <taxon>Eukaryota</taxon>
        <taxon>Metazoa</taxon>
        <taxon>Ecdysozoa</taxon>
        <taxon>Arthropoda</taxon>
        <taxon>Hexapoda</taxon>
        <taxon>Insecta</taxon>
        <taxon>Pterygota</taxon>
        <taxon>Neoptera</taxon>
        <taxon>Polyneoptera</taxon>
        <taxon>Dictyoptera</taxon>
        <taxon>Blattodea</taxon>
        <taxon>Blattoidea</taxon>
        <taxon>Blattidae</taxon>
        <taxon>Blattinae</taxon>
        <taxon>Periplaneta</taxon>
    </lineage>
</organism>
<evidence type="ECO:0000313" key="1">
    <source>
        <dbReference type="EMBL" id="KAJ4449732.1"/>
    </source>
</evidence>